<dbReference type="InterPro" id="IPR013766">
    <property type="entry name" value="Thioredoxin_domain"/>
</dbReference>
<dbReference type="InterPro" id="IPR036249">
    <property type="entry name" value="Thioredoxin-like_sf"/>
</dbReference>
<dbReference type="AlphaFoldDB" id="A0A0C1V340"/>
<dbReference type="EMBL" id="JQNX01000007">
    <property type="protein sequence ID" value="KIE58105.1"/>
    <property type="molecule type" value="Genomic_DNA"/>
</dbReference>
<proteinExistence type="predicted"/>
<dbReference type="Gene3D" id="3.40.30.10">
    <property type="entry name" value="Glutaredoxin"/>
    <property type="match status" value="1"/>
</dbReference>
<gene>
    <name evidence="4" type="ORF">A946_09385</name>
    <name evidence="5" type="ORF">kam1_318</name>
</gene>
<evidence type="ECO:0000313" key="5">
    <source>
        <dbReference type="EMBL" id="QDQ41571.1"/>
    </source>
</evidence>
<dbReference type="STRING" id="1202785.A946_09385"/>
<feature type="domain" description="Thioredoxin" evidence="3">
    <location>
        <begin position="49"/>
        <end position="187"/>
    </location>
</feature>
<dbReference type="InterPro" id="IPR012336">
    <property type="entry name" value="Thioredoxin-like_fold"/>
</dbReference>
<name>A0A0C1V340_9BACT</name>
<dbReference type="RefSeq" id="WP_039721957.1">
    <property type="nucleotide sequence ID" value="NZ_CP037899.1"/>
</dbReference>
<dbReference type="KEGG" id="mkc:kam1_318"/>
<evidence type="ECO:0000313" key="7">
    <source>
        <dbReference type="Proteomes" id="UP000315925"/>
    </source>
</evidence>
<dbReference type="PROSITE" id="PS51352">
    <property type="entry name" value="THIOREDOXIN_2"/>
    <property type="match status" value="1"/>
</dbReference>
<dbReference type="OrthoDB" id="199330at2"/>
<reference evidence="7" key="3">
    <citation type="submission" date="2019-03" db="EMBL/GenBank/DDBJ databases">
        <title>Complete genome of Methylacidiphilum kamchatkense Kam1.</title>
        <authorList>
            <person name="Kruse T."/>
            <person name="Murarilal Ratnadevi C."/>
            <person name="Erikstad H.-A."/>
            <person name="Birkeland N.-K."/>
        </authorList>
    </citation>
    <scope>NUCLEOTIDE SEQUENCE [LARGE SCALE GENOMIC DNA]</scope>
    <source>
        <strain evidence="7">kam1</strain>
    </source>
</reference>
<evidence type="ECO:0000256" key="2">
    <source>
        <dbReference type="SAM" id="Phobius"/>
    </source>
</evidence>
<dbReference type="SUPFAM" id="SSF52833">
    <property type="entry name" value="Thioredoxin-like"/>
    <property type="match status" value="1"/>
</dbReference>
<feature type="region of interest" description="Disordered" evidence="1">
    <location>
        <begin position="189"/>
        <end position="218"/>
    </location>
</feature>
<evidence type="ECO:0000259" key="3">
    <source>
        <dbReference type="PROSITE" id="PS51352"/>
    </source>
</evidence>
<dbReference type="Proteomes" id="UP000031594">
    <property type="component" value="Unassembled WGS sequence"/>
</dbReference>
<dbReference type="Pfam" id="PF13905">
    <property type="entry name" value="Thioredoxin_8"/>
    <property type="match status" value="1"/>
</dbReference>
<keyword evidence="2" id="KW-0472">Membrane</keyword>
<accession>A0A0C1V340</accession>
<keyword evidence="2" id="KW-0812">Transmembrane</keyword>
<sequence length="218" mass="23745">MTELLIGSLILSWVAIGFLALVVLALARQIGILHERIAPLGALSFQGGIKVGEKSPLFELKDVDQNRPQVRIGGEHPLKKNSLLLFVSPSCPICKKLLPGVASLSRSFHNLDIIFASDGDSLAAHQQYRASTFLSPFPYVLSRELGVAFGVSALPYAIYLDAEGKVMAKGLVNNLEQLEGLLHHAQNQREESKEGLELSLSKKGFSRSPDYKNTNQPA</sequence>
<evidence type="ECO:0000313" key="6">
    <source>
        <dbReference type="Proteomes" id="UP000031594"/>
    </source>
</evidence>
<protein>
    <submittedName>
        <fullName evidence="5">Methylamine dehydrogenase accessory protein MauD</fullName>
    </submittedName>
    <submittedName>
        <fullName evidence="4">Methylamine utilization protein MauD</fullName>
    </submittedName>
</protein>
<reference evidence="4 6" key="1">
    <citation type="submission" date="2014-08" db="EMBL/GenBank/DDBJ databases">
        <title>Methylacidiphilum kamchatkense strain Kam1 draft genome sequence.</title>
        <authorList>
            <person name="Birkeland N.-K."/>
            <person name="Erikstad H.A."/>
        </authorList>
    </citation>
    <scope>NUCLEOTIDE SEQUENCE [LARGE SCALE GENOMIC DNA]</scope>
    <source>
        <strain evidence="4 6">Kam1</strain>
    </source>
</reference>
<evidence type="ECO:0000313" key="4">
    <source>
        <dbReference type="EMBL" id="KIE58105.1"/>
    </source>
</evidence>
<dbReference type="EMBL" id="CP037899">
    <property type="protein sequence ID" value="QDQ41571.1"/>
    <property type="molecule type" value="Genomic_DNA"/>
</dbReference>
<reference evidence="5" key="2">
    <citation type="journal article" date="2019" name="BMC Genomics">
        <title>Complete genome sequence analysis of the thermoacidophilic verrucomicrobial methanotroph 'Candidatus Methylacidiphilum kamchatkense' strain Kam1 and comparison with its closest relatives.</title>
        <authorList>
            <person name="Kruse T."/>
            <person name="Ratnadevi C.M."/>
            <person name="Erikstad H.A."/>
            <person name="Birkeland N.K."/>
        </authorList>
    </citation>
    <scope>NUCLEOTIDE SEQUENCE</scope>
    <source>
        <strain evidence="5">Kam1</strain>
    </source>
</reference>
<organism evidence="5 7">
    <name type="scientific">Methylacidiphilum kamchatkense Kam1</name>
    <dbReference type="NCBI Taxonomy" id="1202785"/>
    <lineage>
        <taxon>Bacteria</taxon>
        <taxon>Pseudomonadati</taxon>
        <taxon>Verrucomicrobiota</taxon>
        <taxon>Methylacidiphilae</taxon>
        <taxon>Methylacidiphilales</taxon>
        <taxon>Methylacidiphilaceae</taxon>
        <taxon>Methylacidiphilum (ex Ratnadevi et al. 2023)</taxon>
    </lineage>
</organism>
<feature type="transmembrane region" description="Helical" evidence="2">
    <location>
        <begin position="6"/>
        <end position="27"/>
    </location>
</feature>
<keyword evidence="6" id="KW-1185">Reference proteome</keyword>
<keyword evidence="2" id="KW-1133">Transmembrane helix</keyword>
<dbReference type="Proteomes" id="UP000315925">
    <property type="component" value="Chromosome"/>
</dbReference>
<evidence type="ECO:0000256" key="1">
    <source>
        <dbReference type="SAM" id="MobiDB-lite"/>
    </source>
</evidence>